<keyword evidence="2" id="KW-0560">Oxidoreductase</keyword>
<dbReference type="EC" id="1.14.13.168" evidence="3"/>
<protein>
    <recommendedName>
        <fullName evidence="3">indole-3-pyruvate monooxygenase</fullName>
        <ecNumber evidence="3">1.14.13.168</ecNumber>
    </recommendedName>
</protein>
<proteinExistence type="inferred from homology"/>
<comment type="similarity">
    <text evidence="1">Belongs to the FMO family.</text>
</comment>
<dbReference type="GO" id="GO:0050660">
    <property type="term" value="F:flavin adenine dinucleotide binding"/>
    <property type="evidence" value="ECO:0007669"/>
    <property type="project" value="TreeGrafter"/>
</dbReference>
<evidence type="ECO:0000256" key="4">
    <source>
        <dbReference type="ARBA" id="ARBA00047707"/>
    </source>
</evidence>
<gene>
    <name evidence="5" type="ORF">PVAP13_8KG360100</name>
</gene>
<dbReference type="SUPFAM" id="SSF51905">
    <property type="entry name" value="FAD/NAD(P)-binding domain"/>
    <property type="match status" value="1"/>
</dbReference>
<keyword evidence="6" id="KW-1185">Reference proteome</keyword>
<dbReference type="Gene3D" id="3.50.50.60">
    <property type="entry name" value="FAD/NAD(P)-binding domain"/>
    <property type="match status" value="1"/>
</dbReference>
<reference evidence="5" key="1">
    <citation type="submission" date="2020-05" db="EMBL/GenBank/DDBJ databases">
        <title>WGS assembly of Panicum virgatum.</title>
        <authorList>
            <person name="Lovell J.T."/>
            <person name="Jenkins J."/>
            <person name="Shu S."/>
            <person name="Juenger T.E."/>
            <person name="Schmutz J."/>
        </authorList>
    </citation>
    <scope>NUCLEOTIDE SEQUENCE</scope>
    <source>
        <strain evidence="5">AP13</strain>
    </source>
</reference>
<organism evidence="5 6">
    <name type="scientific">Panicum virgatum</name>
    <name type="common">Blackwell switchgrass</name>
    <dbReference type="NCBI Taxonomy" id="38727"/>
    <lineage>
        <taxon>Eukaryota</taxon>
        <taxon>Viridiplantae</taxon>
        <taxon>Streptophyta</taxon>
        <taxon>Embryophyta</taxon>
        <taxon>Tracheophyta</taxon>
        <taxon>Spermatophyta</taxon>
        <taxon>Magnoliopsida</taxon>
        <taxon>Liliopsida</taxon>
        <taxon>Poales</taxon>
        <taxon>Poaceae</taxon>
        <taxon>PACMAD clade</taxon>
        <taxon>Panicoideae</taxon>
        <taxon>Panicodae</taxon>
        <taxon>Paniceae</taxon>
        <taxon>Panicinae</taxon>
        <taxon>Panicum</taxon>
        <taxon>Panicum sect. Hiantes</taxon>
    </lineage>
</organism>
<name>A0A8T0PRN2_PANVG</name>
<dbReference type="PANTHER" id="PTHR43539">
    <property type="entry name" value="FLAVIN-BINDING MONOOXYGENASE-LIKE PROTEIN (AFU_ORTHOLOGUE AFUA_4G09220)"/>
    <property type="match status" value="1"/>
</dbReference>
<sequence>MEEQSVVLIVGAGPAGLAAAACLSKLSITHVIVEREDCSASLRRNRAYDRLKLHLAKELCELPHMSYPANTPTYIPKDQFVKYLNNYIEHFDIQPKYHTIVESCTYDEGKKCWFSVARDVATSVVVRYITRFLIVASGENSATNIPVIPGLPDFAGEAIHSSRFKSGATYSGKNVLVVGCGNSGMEIAYELASHGANTSIIVRSPVHIMTKEIIWLGMTLVQHISVNIMDDLLVRLANFVFGDLSRHGIKNRSSPTQGRNWLICCD</sequence>
<dbReference type="EMBL" id="CM029051">
    <property type="protein sequence ID" value="KAG2563765.1"/>
    <property type="molecule type" value="Genomic_DNA"/>
</dbReference>
<dbReference type="GO" id="GO:0103075">
    <property type="term" value="F:indole-3-pyruvate monooxygenase activity"/>
    <property type="evidence" value="ECO:0007669"/>
    <property type="project" value="UniProtKB-EC"/>
</dbReference>
<dbReference type="Pfam" id="PF13738">
    <property type="entry name" value="Pyr_redox_3"/>
    <property type="match status" value="1"/>
</dbReference>
<dbReference type="AlphaFoldDB" id="A0A8T0PRN2"/>
<evidence type="ECO:0000256" key="2">
    <source>
        <dbReference type="ARBA" id="ARBA00023002"/>
    </source>
</evidence>
<evidence type="ECO:0000313" key="6">
    <source>
        <dbReference type="Proteomes" id="UP000823388"/>
    </source>
</evidence>
<comment type="caution">
    <text evidence="5">The sequence shown here is derived from an EMBL/GenBank/DDBJ whole genome shotgun (WGS) entry which is preliminary data.</text>
</comment>
<evidence type="ECO:0000256" key="1">
    <source>
        <dbReference type="ARBA" id="ARBA00009183"/>
    </source>
</evidence>
<comment type="catalytic activity">
    <reaction evidence="4">
        <text>indole-3-pyruvate + NADPH + O2 + H(+) = (indol-3-yl)acetate + CO2 + NADP(+) + H2O</text>
        <dbReference type="Rhea" id="RHEA:34331"/>
        <dbReference type="ChEBI" id="CHEBI:15377"/>
        <dbReference type="ChEBI" id="CHEBI:15378"/>
        <dbReference type="ChEBI" id="CHEBI:15379"/>
        <dbReference type="ChEBI" id="CHEBI:16526"/>
        <dbReference type="ChEBI" id="CHEBI:17640"/>
        <dbReference type="ChEBI" id="CHEBI:30854"/>
        <dbReference type="ChEBI" id="CHEBI:57783"/>
        <dbReference type="ChEBI" id="CHEBI:58349"/>
        <dbReference type="EC" id="1.14.13.168"/>
    </reaction>
</comment>
<evidence type="ECO:0000256" key="3">
    <source>
        <dbReference type="ARBA" id="ARBA00039148"/>
    </source>
</evidence>
<evidence type="ECO:0000313" key="5">
    <source>
        <dbReference type="EMBL" id="KAG2563765.1"/>
    </source>
</evidence>
<dbReference type="PRINTS" id="PR00368">
    <property type="entry name" value="FADPNR"/>
</dbReference>
<accession>A0A8T0PRN2</accession>
<dbReference type="PRINTS" id="PR00469">
    <property type="entry name" value="PNDRDTASEII"/>
</dbReference>
<dbReference type="PANTHER" id="PTHR43539:SF30">
    <property type="entry name" value="OS11G0207700 PROTEIN"/>
    <property type="match status" value="1"/>
</dbReference>
<dbReference type="InterPro" id="IPR036188">
    <property type="entry name" value="FAD/NAD-bd_sf"/>
</dbReference>
<dbReference type="InterPro" id="IPR050982">
    <property type="entry name" value="Auxin_biosynth/cation_transpt"/>
</dbReference>
<dbReference type="Proteomes" id="UP000823388">
    <property type="component" value="Chromosome 8K"/>
</dbReference>